<dbReference type="Proteomes" id="UP000504633">
    <property type="component" value="Unplaced"/>
</dbReference>
<dbReference type="KEGG" id="dhe:111595860"/>
<keyword evidence="3" id="KW-1185">Reference proteome</keyword>
<feature type="chain" id="PRO_5026827565" evidence="1">
    <location>
        <begin position="22"/>
        <end position="217"/>
    </location>
</feature>
<dbReference type="AlphaFoldDB" id="A0A6J1LII7"/>
<feature type="signal peptide" evidence="1">
    <location>
        <begin position="1"/>
        <end position="21"/>
    </location>
</feature>
<reference evidence="4" key="1">
    <citation type="submission" date="2025-08" db="UniProtKB">
        <authorList>
            <consortium name="RefSeq"/>
        </authorList>
    </citation>
    <scope>IDENTIFICATION</scope>
    <source>
        <strain evidence="4">15085-1641.00</strain>
        <tissue evidence="4">Whole body</tissue>
    </source>
</reference>
<dbReference type="OMA" id="NVQVCIS"/>
<dbReference type="PANTHER" id="PTHR36299">
    <property type="entry name" value="AGAP008005-PA"/>
    <property type="match status" value="1"/>
</dbReference>
<dbReference type="InterPro" id="IPR031941">
    <property type="entry name" value="DUF4773"/>
</dbReference>
<evidence type="ECO:0000313" key="3">
    <source>
        <dbReference type="Proteomes" id="UP000504633"/>
    </source>
</evidence>
<gene>
    <name evidence="4" type="primary">LOC111595860</name>
</gene>
<keyword evidence="1" id="KW-0732">Signal</keyword>
<sequence>MMSCLAPLWLLSALCMHYVYAQYYQTVPSDVLNFNLYDPSNGKRLVPIRYLHSRNINDNLIELPTMGRPCSCQDYACKCCLGLGFGMMREGLCVMIVCSRRDLSVHFGVELNHRSVANFDISPRNLPDFCTPVMLPIPVFACLRLYNIHIIDRSLYVCISMVFKILFQQMFEYKLNCLELSFSGVAVVGEMDWNKDRVQLRTHPNQSPNNKLEISAA</sequence>
<name>A0A6J1LII7_DROHY</name>
<dbReference type="OrthoDB" id="5952164at2759"/>
<evidence type="ECO:0000256" key="1">
    <source>
        <dbReference type="SAM" id="SignalP"/>
    </source>
</evidence>
<protein>
    <submittedName>
        <fullName evidence="4">Uncharacterized protein LOC111595860</fullName>
    </submittedName>
</protein>
<proteinExistence type="predicted"/>
<feature type="domain" description="DUF4773" evidence="2">
    <location>
        <begin position="69"/>
        <end position="184"/>
    </location>
</feature>
<evidence type="ECO:0000313" key="4">
    <source>
        <dbReference type="RefSeq" id="XP_023165547.2"/>
    </source>
</evidence>
<organism evidence="3 4">
    <name type="scientific">Drosophila hydei</name>
    <name type="common">Fruit fly</name>
    <dbReference type="NCBI Taxonomy" id="7224"/>
    <lineage>
        <taxon>Eukaryota</taxon>
        <taxon>Metazoa</taxon>
        <taxon>Ecdysozoa</taxon>
        <taxon>Arthropoda</taxon>
        <taxon>Hexapoda</taxon>
        <taxon>Insecta</taxon>
        <taxon>Pterygota</taxon>
        <taxon>Neoptera</taxon>
        <taxon>Endopterygota</taxon>
        <taxon>Diptera</taxon>
        <taxon>Brachycera</taxon>
        <taxon>Muscomorpha</taxon>
        <taxon>Ephydroidea</taxon>
        <taxon>Drosophilidae</taxon>
        <taxon>Drosophila</taxon>
    </lineage>
</organism>
<dbReference type="RefSeq" id="XP_023165547.2">
    <property type="nucleotide sequence ID" value="XM_023309779.2"/>
</dbReference>
<accession>A0A6J1LII7</accession>
<dbReference type="Pfam" id="PF15998">
    <property type="entry name" value="DUF4773"/>
    <property type="match status" value="1"/>
</dbReference>
<dbReference type="GeneID" id="111595860"/>
<dbReference type="PANTHER" id="PTHR36299:SF4">
    <property type="entry name" value="GH07892P-RELATED"/>
    <property type="match status" value="1"/>
</dbReference>
<evidence type="ECO:0000259" key="2">
    <source>
        <dbReference type="Pfam" id="PF15998"/>
    </source>
</evidence>